<reference evidence="2 3" key="1">
    <citation type="submission" date="2012-06" db="EMBL/GenBank/DDBJ databases">
        <title>Bacteriophages quickly and effectively reduce contamination of various foods with Salmonella.</title>
        <authorList>
            <person name="Woolston J."/>
            <person name="Parks A.R."/>
            <person name="Hanna L.F."/>
            <person name="Charbonneau D."/>
            <person name="Sulakvelidze A."/>
        </authorList>
    </citation>
    <scope>NUCLEOTIDE SEQUENCE [LARGE SCALE GENOMIC DNA]</scope>
    <source>
        <strain evidence="2">SKML-39</strain>
    </source>
</reference>
<proteinExistence type="predicted"/>
<protein>
    <recommendedName>
        <fullName evidence="1">Tail spike TSP1/Gp66 N-terminal domain-containing protein</fullName>
    </recommendedName>
</protein>
<dbReference type="Proteomes" id="UP000007005">
    <property type="component" value="Segment"/>
</dbReference>
<dbReference type="GeneID" id="14295749"/>
<sequence>MNEMFSQGGKGSTGILTNKQAIARKFGVKQSEVVYFSVGVDLGGYKVIYDKETQRAYSLPAGIVSGTTAVSLSAAAVLVHSAGSVDLGELAVSREEYVTLPGTFDTGATLNAKNELLVYLDSKYRWEGAFPKTIPANSTPASTGGVSSSAWSLVTDGYLRSDLIAADGFKNIGRCASVVALRATEPTINKQMISLVEYTEGTGFGGGLLWYDNTDTTSSDNGVNIFVTAGGKRWKRLNSSVPTLIDAGGVPSISVDSSAALTRLFAVGNAGHIPEGSFSVKGVILSRSNYKLTCAGTLYLGVRASTSENNGGVSAFVGIILQDCNGVSIQTRWHGQRTLQPAEEHIYCLAVDGGSQIDIDLDAQEVAGDGLYVTQSNPLASSTIPSHVSINARVHNSELSGRNAVSIISLDNFTLKLDCKNVGGLINGFQQPGGLDLEPNFDYQTITNGQIELIADNCAFGLCFFGKNYNIRNVTVVAQLSNNCRPYLSRFQECDVTINNKDSAVAGDVNTCLDSKLRFRHYNCAIGVSYGYRGDCIRCDIETSGSEWVNSVASHFGVQDSSFSVKAYNCAGGGAGFAWVIGIPEGQTSSYVPSNNKYSIDCPKKGNAVYAIRNVSGLSLSRCILCNSNLGGWNNWGEAVLGQVANVIESTICNGLSSSNATPGIGYYPQGHIVRANSNTITTGRALYGWLRLTTGNSHIPDTDWKTVHFIW</sequence>
<dbReference type="CDD" id="cd20481">
    <property type="entry name" value="phage_tailspike_middle"/>
    <property type="match status" value="1"/>
</dbReference>
<dbReference type="Gene3D" id="3.30.2020.50">
    <property type="match status" value="1"/>
</dbReference>
<evidence type="ECO:0000259" key="1">
    <source>
        <dbReference type="Pfam" id="PF18668"/>
    </source>
</evidence>
<dbReference type="RefSeq" id="YP_007236097.1">
    <property type="nucleotide sequence ID" value="NC_019910.1"/>
</dbReference>
<feature type="domain" description="Tail spike TSP1/Gp66 N-terminal" evidence="1">
    <location>
        <begin position="91"/>
        <end position="156"/>
    </location>
</feature>
<dbReference type="Gene3D" id="2.10.10.80">
    <property type="match status" value="1"/>
</dbReference>
<dbReference type="KEGG" id="vg:14295749"/>
<dbReference type="InterPro" id="IPR040775">
    <property type="entry name" value="Tail_spike_N"/>
</dbReference>
<organism evidence="2 3">
    <name type="scientific">Salmonella phage SKML-39</name>
    <dbReference type="NCBI Taxonomy" id="1204528"/>
    <lineage>
        <taxon>Viruses</taxon>
        <taxon>Duplodnaviria</taxon>
        <taxon>Heunggongvirae</taxon>
        <taxon>Uroviricota</taxon>
        <taxon>Caudoviricetes</taxon>
        <taxon>Pantevenvirales</taxon>
        <taxon>Ackermannviridae</taxon>
        <taxon>Aglimvirinae</taxon>
        <taxon>Agtrevirus</taxon>
        <taxon>Agtrevirus SKML39</taxon>
    </lineage>
</organism>
<evidence type="ECO:0000313" key="2">
    <source>
        <dbReference type="EMBL" id="AFU64345.1"/>
    </source>
</evidence>
<dbReference type="Pfam" id="PF18668">
    <property type="entry name" value="Tail_spike_N"/>
    <property type="match status" value="1"/>
</dbReference>
<evidence type="ECO:0000313" key="3">
    <source>
        <dbReference type="Proteomes" id="UP000007005"/>
    </source>
</evidence>
<accession>K4I6L2</accession>
<dbReference type="EMBL" id="JX181829">
    <property type="protein sequence ID" value="AFU64345.1"/>
    <property type="molecule type" value="Genomic_DNA"/>
</dbReference>
<keyword evidence="3" id="KW-1185">Reference proteome</keyword>
<name>K4I6L2_9CAUD</name>